<dbReference type="EMBL" id="AVOT02035368">
    <property type="protein sequence ID" value="MBW0529707.1"/>
    <property type="molecule type" value="Genomic_DNA"/>
</dbReference>
<dbReference type="Proteomes" id="UP000765509">
    <property type="component" value="Unassembled WGS sequence"/>
</dbReference>
<comment type="caution">
    <text evidence="1">The sequence shown here is derived from an EMBL/GenBank/DDBJ whole genome shotgun (WGS) entry which is preliminary data.</text>
</comment>
<sequence>MLVMLADKHTKIAPLLCDHSDHAARGDPVQDTLVRTPSRSMMMKVFPSGNGMPNPKLADRNASGQLALYPQVLLCPPPLQGHHLMVTSLLYQSEVIIHPMKHGNGKRKLKLGPIVPCLVTHGIQMPK</sequence>
<protein>
    <submittedName>
        <fullName evidence="1">Uncharacterized protein</fullName>
    </submittedName>
</protein>
<accession>A0A9Q3I7A1</accession>
<evidence type="ECO:0000313" key="1">
    <source>
        <dbReference type="EMBL" id="MBW0529707.1"/>
    </source>
</evidence>
<name>A0A9Q3I7A1_9BASI</name>
<dbReference type="AlphaFoldDB" id="A0A9Q3I7A1"/>
<evidence type="ECO:0000313" key="2">
    <source>
        <dbReference type="Proteomes" id="UP000765509"/>
    </source>
</evidence>
<proteinExistence type="predicted"/>
<keyword evidence="2" id="KW-1185">Reference proteome</keyword>
<reference evidence="1" key="1">
    <citation type="submission" date="2021-03" db="EMBL/GenBank/DDBJ databases">
        <title>Draft genome sequence of rust myrtle Austropuccinia psidii MF-1, a brazilian biotype.</title>
        <authorList>
            <person name="Quecine M.C."/>
            <person name="Pachon D.M.R."/>
            <person name="Bonatelli M.L."/>
            <person name="Correr F.H."/>
            <person name="Franceschini L.M."/>
            <person name="Leite T.F."/>
            <person name="Margarido G.R.A."/>
            <person name="Almeida C.A."/>
            <person name="Ferrarezi J.A."/>
            <person name="Labate C.A."/>
        </authorList>
    </citation>
    <scope>NUCLEOTIDE SEQUENCE</scope>
    <source>
        <strain evidence="1">MF-1</strain>
    </source>
</reference>
<gene>
    <name evidence="1" type="ORF">O181_069422</name>
</gene>
<organism evidence="1 2">
    <name type="scientific">Austropuccinia psidii MF-1</name>
    <dbReference type="NCBI Taxonomy" id="1389203"/>
    <lineage>
        <taxon>Eukaryota</taxon>
        <taxon>Fungi</taxon>
        <taxon>Dikarya</taxon>
        <taxon>Basidiomycota</taxon>
        <taxon>Pucciniomycotina</taxon>
        <taxon>Pucciniomycetes</taxon>
        <taxon>Pucciniales</taxon>
        <taxon>Sphaerophragmiaceae</taxon>
        <taxon>Austropuccinia</taxon>
    </lineage>
</organism>